<feature type="compositionally biased region" description="Pro residues" evidence="1">
    <location>
        <begin position="206"/>
        <end position="215"/>
    </location>
</feature>
<dbReference type="AlphaFoldDB" id="A0AAV7IKK3"/>
<sequence length="407" mass="45681">MEARPIICLLPVISAQRYRGPNEDPFLPIYPIYPYNPKLMKRGVEKDFLSQLNPEVFAPKHTPRDSSYVNYYSGNNNRDQSTTSGYPQAYTTMSTINLPQNVNYNNNPSSLYNYPVSVLAQPQMYTTAGNYPHYHSNYQQAYYAQQSYPGKSQEKLRNESTPKDTSFIDGTNYITIVKDLKDLETQATAQIPNGSYRLLGFEGVQRPPPPSPPSHQPTAAASGYRYQHLDQSMAQALGKLLSQQAATSPSAAPTYAPVAQNQYDPNDGYLPQFNIQQSSPVIAKTGLAYVMNPMPLNIVPRHIARGQDYQDPRNQVVRPAVTQVSLEPSQGIYIPPMKVKSPLRYSDYYTQANNPAPTYPPADQPTNPAYVYPAYAGYAGMASPEMNYRMIDNNNNYYATKRNIKMS</sequence>
<evidence type="ECO:0000313" key="2">
    <source>
        <dbReference type="EMBL" id="KAH0553511.1"/>
    </source>
</evidence>
<evidence type="ECO:0000256" key="1">
    <source>
        <dbReference type="SAM" id="MobiDB-lite"/>
    </source>
</evidence>
<protein>
    <submittedName>
        <fullName evidence="2">Uncharacterized protein</fullName>
    </submittedName>
</protein>
<gene>
    <name evidence="2" type="ORF">KQX54_001765</name>
</gene>
<dbReference type="Proteomes" id="UP000826195">
    <property type="component" value="Unassembled WGS sequence"/>
</dbReference>
<comment type="caution">
    <text evidence="2">The sequence shown here is derived from an EMBL/GenBank/DDBJ whole genome shotgun (WGS) entry which is preliminary data.</text>
</comment>
<name>A0AAV7IKK3_COTGL</name>
<dbReference type="EMBL" id="JAHXZJ010001119">
    <property type="protein sequence ID" value="KAH0553511.1"/>
    <property type="molecule type" value="Genomic_DNA"/>
</dbReference>
<accession>A0AAV7IKK3</accession>
<proteinExistence type="predicted"/>
<feature type="region of interest" description="Disordered" evidence="1">
    <location>
        <begin position="199"/>
        <end position="220"/>
    </location>
</feature>
<organism evidence="2 3">
    <name type="scientific">Cotesia glomerata</name>
    <name type="common">Lepidopteran parasitic wasp</name>
    <name type="synonym">Apanteles glomeratus</name>
    <dbReference type="NCBI Taxonomy" id="32391"/>
    <lineage>
        <taxon>Eukaryota</taxon>
        <taxon>Metazoa</taxon>
        <taxon>Ecdysozoa</taxon>
        <taxon>Arthropoda</taxon>
        <taxon>Hexapoda</taxon>
        <taxon>Insecta</taxon>
        <taxon>Pterygota</taxon>
        <taxon>Neoptera</taxon>
        <taxon>Endopterygota</taxon>
        <taxon>Hymenoptera</taxon>
        <taxon>Apocrita</taxon>
        <taxon>Ichneumonoidea</taxon>
        <taxon>Braconidae</taxon>
        <taxon>Microgastrinae</taxon>
        <taxon>Cotesia</taxon>
    </lineage>
</organism>
<evidence type="ECO:0000313" key="3">
    <source>
        <dbReference type="Proteomes" id="UP000826195"/>
    </source>
</evidence>
<reference evidence="2 3" key="1">
    <citation type="journal article" date="2021" name="J. Hered.">
        <title>A chromosome-level genome assembly of the parasitoid wasp, Cotesia glomerata (Hymenoptera: Braconidae).</title>
        <authorList>
            <person name="Pinto B.J."/>
            <person name="Weis J.J."/>
            <person name="Gamble T."/>
            <person name="Ode P.J."/>
            <person name="Paul R."/>
            <person name="Zaspel J.M."/>
        </authorList>
    </citation>
    <scope>NUCLEOTIDE SEQUENCE [LARGE SCALE GENOMIC DNA]</scope>
    <source>
        <strain evidence="2">CgM1</strain>
    </source>
</reference>
<keyword evidence="3" id="KW-1185">Reference proteome</keyword>